<gene>
    <name evidence="1" type="ORF">S01H4_45116</name>
</gene>
<evidence type="ECO:0000313" key="1">
    <source>
        <dbReference type="EMBL" id="GAG96589.1"/>
    </source>
</evidence>
<organism evidence="1">
    <name type="scientific">marine sediment metagenome</name>
    <dbReference type="NCBI Taxonomy" id="412755"/>
    <lineage>
        <taxon>unclassified sequences</taxon>
        <taxon>metagenomes</taxon>
        <taxon>ecological metagenomes</taxon>
    </lineage>
</organism>
<protein>
    <submittedName>
        <fullName evidence="1">Uncharacterized protein</fullName>
    </submittedName>
</protein>
<sequence length="46" mass="5422">VKGILMTINLNIEKENSLDGKEHTLDIDFDICDNCNTFYAWRVYKK</sequence>
<name>X1BL25_9ZZZZ</name>
<reference evidence="1" key="1">
    <citation type="journal article" date="2014" name="Front. Microbiol.">
        <title>High frequency of phylogenetically diverse reductive dehalogenase-homologous genes in deep subseafloor sedimentary metagenomes.</title>
        <authorList>
            <person name="Kawai M."/>
            <person name="Futagami T."/>
            <person name="Toyoda A."/>
            <person name="Takaki Y."/>
            <person name="Nishi S."/>
            <person name="Hori S."/>
            <person name="Arai W."/>
            <person name="Tsubouchi T."/>
            <person name="Morono Y."/>
            <person name="Uchiyama I."/>
            <person name="Ito T."/>
            <person name="Fujiyama A."/>
            <person name="Inagaki F."/>
            <person name="Takami H."/>
        </authorList>
    </citation>
    <scope>NUCLEOTIDE SEQUENCE</scope>
    <source>
        <strain evidence="1">Expedition CK06-06</strain>
    </source>
</reference>
<comment type="caution">
    <text evidence="1">The sequence shown here is derived from an EMBL/GenBank/DDBJ whole genome shotgun (WGS) entry which is preliminary data.</text>
</comment>
<dbReference type="AlphaFoldDB" id="X1BL25"/>
<proteinExistence type="predicted"/>
<accession>X1BL25</accession>
<feature type="non-terminal residue" evidence="1">
    <location>
        <position position="1"/>
    </location>
</feature>
<dbReference type="EMBL" id="BART01025088">
    <property type="protein sequence ID" value="GAG96589.1"/>
    <property type="molecule type" value="Genomic_DNA"/>
</dbReference>